<gene>
    <name evidence="3" type="ORF">K503DRAFT_258780</name>
</gene>
<dbReference type="EMBL" id="KV448375">
    <property type="protein sequence ID" value="OAX37062.1"/>
    <property type="molecule type" value="Genomic_DNA"/>
</dbReference>
<name>A0A1B7MWT4_9AGAM</name>
<keyword evidence="1" id="KW-0853">WD repeat</keyword>
<dbReference type="Gene3D" id="2.130.10.10">
    <property type="entry name" value="YVTN repeat-like/Quinoprotein amine dehydrogenase"/>
    <property type="match status" value="1"/>
</dbReference>
<keyword evidence="4" id="KW-1185">Reference proteome</keyword>
<dbReference type="Pfam" id="PF00400">
    <property type="entry name" value="WD40"/>
    <property type="match status" value="3"/>
</dbReference>
<dbReference type="InterPro" id="IPR015943">
    <property type="entry name" value="WD40/YVTN_repeat-like_dom_sf"/>
</dbReference>
<dbReference type="InterPro" id="IPR036322">
    <property type="entry name" value="WD40_repeat_dom_sf"/>
</dbReference>
<reference evidence="3 4" key="1">
    <citation type="submission" date="2016-06" db="EMBL/GenBank/DDBJ databases">
        <title>Comparative genomics of the ectomycorrhizal sister species Rhizopogon vinicolor and Rhizopogon vesiculosus (Basidiomycota: Boletales) reveals a divergence of the mating type B locus.</title>
        <authorList>
            <consortium name="DOE Joint Genome Institute"/>
            <person name="Mujic A.B."/>
            <person name="Kuo A."/>
            <person name="Tritt A."/>
            <person name="Lipzen A."/>
            <person name="Chen C."/>
            <person name="Johnson J."/>
            <person name="Sharma A."/>
            <person name="Barry K."/>
            <person name="Grigoriev I.V."/>
            <person name="Spatafora J.W."/>
        </authorList>
    </citation>
    <scope>NUCLEOTIDE SEQUENCE [LARGE SCALE GENOMIC DNA]</scope>
    <source>
        <strain evidence="3 4">AM-OR11-026</strain>
    </source>
</reference>
<evidence type="ECO:0000313" key="4">
    <source>
        <dbReference type="Proteomes" id="UP000092154"/>
    </source>
</evidence>
<protein>
    <submittedName>
        <fullName evidence="3">WD40 repeat-like protein</fullName>
    </submittedName>
</protein>
<dbReference type="PANTHER" id="PTHR19848:SF8">
    <property type="entry name" value="F-BOX AND WD REPEAT DOMAIN CONTAINING 7"/>
    <property type="match status" value="1"/>
</dbReference>
<evidence type="ECO:0000256" key="1">
    <source>
        <dbReference type="ARBA" id="ARBA00022574"/>
    </source>
</evidence>
<keyword evidence="2" id="KW-0677">Repeat</keyword>
<accession>A0A1B7MWT4</accession>
<dbReference type="PANTHER" id="PTHR19848">
    <property type="entry name" value="WD40 REPEAT PROTEIN"/>
    <property type="match status" value="1"/>
</dbReference>
<feature type="non-terminal residue" evidence="3">
    <location>
        <position position="1"/>
    </location>
</feature>
<dbReference type="InterPro" id="IPR001680">
    <property type="entry name" value="WD40_rpt"/>
</dbReference>
<proteinExistence type="predicted"/>
<organism evidence="3 4">
    <name type="scientific">Rhizopogon vinicolor AM-OR11-026</name>
    <dbReference type="NCBI Taxonomy" id="1314800"/>
    <lineage>
        <taxon>Eukaryota</taxon>
        <taxon>Fungi</taxon>
        <taxon>Dikarya</taxon>
        <taxon>Basidiomycota</taxon>
        <taxon>Agaricomycotina</taxon>
        <taxon>Agaricomycetes</taxon>
        <taxon>Agaricomycetidae</taxon>
        <taxon>Boletales</taxon>
        <taxon>Suillineae</taxon>
        <taxon>Rhizopogonaceae</taxon>
        <taxon>Rhizopogon</taxon>
    </lineage>
</organism>
<dbReference type="InParanoid" id="A0A1B7MWT4"/>
<dbReference type="OrthoDB" id="10251741at2759"/>
<sequence>GPIETNQGWVRSVAYSPLGDRIASGGDKTICIWDSYTGKLLVGPIKDLRLGVESVVWSLNGRKLYSVSDKFAHVLDSFSGTLLHRFEHDNLFYSVALSPKHNILACVGYQGVAQLWDSESYKPLGEPFRLEDRKLLLCVSFSRDGQYLAYGGEDKKITLCVVKYMAPQLTVRASMSKKYITQEETHPEPPSSFLNVSSSTLTLQTSNFIPHSSLLTPHSSLLTLQCYKPFCAFWRRWHHGGRAR</sequence>
<dbReference type="SMART" id="SM00320">
    <property type="entry name" value="WD40"/>
    <property type="match status" value="4"/>
</dbReference>
<evidence type="ECO:0000256" key="2">
    <source>
        <dbReference type="ARBA" id="ARBA00022737"/>
    </source>
</evidence>
<dbReference type="STRING" id="1314800.A0A1B7MWT4"/>
<dbReference type="SUPFAM" id="SSF50978">
    <property type="entry name" value="WD40 repeat-like"/>
    <property type="match status" value="1"/>
</dbReference>
<dbReference type="AlphaFoldDB" id="A0A1B7MWT4"/>
<evidence type="ECO:0000313" key="3">
    <source>
        <dbReference type="EMBL" id="OAX37062.1"/>
    </source>
</evidence>
<dbReference type="Proteomes" id="UP000092154">
    <property type="component" value="Unassembled WGS sequence"/>
</dbReference>